<evidence type="ECO:0000256" key="1">
    <source>
        <dbReference type="SAM" id="MobiDB-lite"/>
    </source>
</evidence>
<sequence length="165" mass="18438">MIILLLAWPFGGELIIVTSATTIEQSSEYQQCIANPASCTTLYLSYNYNSLTGTVPTELGELTRMTTLIARRAVQPSGERRCYVCMIMLLRYEAFPRVSPPREVHPVAECMLRDQHMESRPTRQSALTGGPESGRRDNRATGPPHPCRRVRAAWAQPRTAVRCSA</sequence>
<name>A0AAE0KX97_9CHLO</name>
<dbReference type="EMBL" id="LGRX02014725">
    <property type="protein sequence ID" value="KAK3264198.1"/>
    <property type="molecule type" value="Genomic_DNA"/>
</dbReference>
<dbReference type="Proteomes" id="UP001190700">
    <property type="component" value="Unassembled WGS sequence"/>
</dbReference>
<organism evidence="3 4">
    <name type="scientific">Cymbomonas tetramitiformis</name>
    <dbReference type="NCBI Taxonomy" id="36881"/>
    <lineage>
        <taxon>Eukaryota</taxon>
        <taxon>Viridiplantae</taxon>
        <taxon>Chlorophyta</taxon>
        <taxon>Pyramimonadophyceae</taxon>
        <taxon>Pyramimonadales</taxon>
        <taxon>Pyramimonadaceae</taxon>
        <taxon>Cymbomonas</taxon>
    </lineage>
</organism>
<feature type="chain" id="PRO_5042068761" evidence="2">
    <location>
        <begin position="21"/>
        <end position="165"/>
    </location>
</feature>
<protein>
    <submittedName>
        <fullName evidence="3">Uncharacterized protein</fullName>
    </submittedName>
</protein>
<proteinExistence type="predicted"/>
<dbReference type="AlphaFoldDB" id="A0AAE0KX97"/>
<accession>A0AAE0KX97</accession>
<feature type="signal peptide" evidence="2">
    <location>
        <begin position="1"/>
        <end position="20"/>
    </location>
</feature>
<comment type="caution">
    <text evidence="3">The sequence shown here is derived from an EMBL/GenBank/DDBJ whole genome shotgun (WGS) entry which is preliminary data.</text>
</comment>
<evidence type="ECO:0000256" key="2">
    <source>
        <dbReference type="SAM" id="SignalP"/>
    </source>
</evidence>
<evidence type="ECO:0000313" key="3">
    <source>
        <dbReference type="EMBL" id="KAK3264198.1"/>
    </source>
</evidence>
<keyword evidence="2" id="KW-0732">Signal</keyword>
<feature type="region of interest" description="Disordered" evidence="1">
    <location>
        <begin position="113"/>
        <end position="149"/>
    </location>
</feature>
<gene>
    <name evidence="3" type="ORF">CYMTET_27044</name>
</gene>
<keyword evidence="4" id="KW-1185">Reference proteome</keyword>
<evidence type="ECO:0000313" key="4">
    <source>
        <dbReference type="Proteomes" id="UP001190700"/>
    </source>
</evidence>
<reference evidence="3 4" key="1">
    <citation type="journal article" date="2015" name="Genome Biol. Evol.">
        <title>Comparative Genomics of a Bacterivorous Green Alga Reveals Evolutionary Causalities and Consequences of Phago-Mixotrophic Mode of Nutrition.</title>
        <authorList>
            <person name="Burns J.A."/>
            <person name="Paasch A."/>
            <person name="Narechania A."/>
            <person name="Kim E."/>
        </authorList>
    </citation>
    <scope>NUCLEOTIDE SEQUENCE [LARGE SCALE GENOMIC DNA]</scope>
    <source>
        <strain evidence="3 4">PLY_AMNH</strain>
    </source>
</reference>